<comment type="caution">
    <text evidence="1">The sequence shown here is derived from an EMBL/GenBank/DDBJ whole genome shotgun (WGS) entry which is preliminary data.</text>
</comment>
<organism evidence="1 2">
    <name type="scientific">Sphingopyxis bauzanensis</name>
    <dbReference type="NCBI Taxonomy" id="651663"/>
    <lineage>
        <taxon>Bacteria</taxon>
        <taxon>Pseudomonadati</taxon>
        <taxon>Pseudomonadota</taxon>
        <taxon>Alphaproteobacteria</taxon>
        <taxon>Sphingomonadales</taxon>
        <taxon>Sphingomonadaceae</taxon>
        <taxon>Sphingopyxis</taxon>
    </lineage>
</organism>
<sequence>MTNDKALIWQAVLAADEDHGEAAEAHAHATRAAAEGDAAQAALWQATAEALLTLHTINCHGTRRRR</sequence>
<dbReference type="AlphaFoldDB" id="A0A246JW30"/>
<dbReference type="RefSeq" id="WP_088441013.1">
    <property type="nucleotide sequence ID" value="NZ_BMMC01000006.1"/>
</dbReference>
<evidence type="ECO:0000313" key="2">
    <source>
        <dbReference type="Proteomes" id="UP000197361"/>
    </source>
</evidence>
<accession>A0A246JW30</accession>
<dbReference type="Proteomes" id="UP000197361">
    <property type="component" value="Unassembled WGS sequence"/>
</dbReference>
<proteinExistence type="predicted"/>
<protein>
    <submittedName>
        <fullName evidence="1">Uncharacterized protein</fullName>
    </submittedName>
</protein>
<name>A0A246JW30_9SPHN</name>
<evidence type="ECO:0000313" key="1">
    <source>
        <dbReference type="EMBL" id="OWQ97156.1"/>
    </source>
</evidence>
<reference evidence="1 2" key="1">
    <citation type="journal article" date="2010" name="Int. J. Syst. Evol. Microbiol.">
        <title>Sphingopyxis bauzanensis sp. nov., a psychrophilic bacterium isolated from soil.</title>
        <authorList>
            <person name="Zhang D.C."/>
            <person name="Liu H.C."/>
            <person name="Xin Y.H."/>
            <person name="Zhou Y.G."/>
            <person name="Schinner F."/>
            <person name="Margesin R."/>
        </authorList>
    </citation>
    <scope>NUCLEOTIDE SEQUENCE [LARGE SCALE GENOMIC DNA]</scope>
    <source>
        <strain evidence="1 2">DSM 22271</strain>
    </source>
</reference>
<dbReference type="EMBL" id="NISK01000002">
    <property type="protein sequence ID" value="OWQ97156.1"/>
    <property type="molecule type" value="Genomic_DNA"/>
</dbReference>
<gene>
    <name evidence="1" type="ORF">CDQ92_08795</name>
</gene>
<keyword evidence="2" id="KW-1185">Reference proteome</keyword>